<evidence type="ECO:0000256" key="3">
    <source>
        <dbReference type="SAM" id="MobiDB-lite"/>
    </source>
</evidence>
<feature type="compositionally biased region" description="Basic residues" evidence="3">
    <location>
        <begin position="527"/>
        <end position="537"/>
    </location>
</feature>
<dbReference type="InterPro" id="IPR051112">
    <property type="entry name" value="CWC26_splicing_factor"/>
</dbReference>
<feature type="compositionally biased region" description="Basic and acidic residues" evidence="3">
    <location>
        <begin position="490"/>
        <end position="499"/>
    </location>
</feature>
<feature type="compositionally biased region" description="Basic and acidic residues" evidence="3">
    <location>
        <begin position="584"/>
        <end position="616"/>
    </location>
</feature>
<dbReference type="GO" id="GO:0003723">
    <property type="term" value="F:RNA binding"/>
    <property type="evidence" value="ECO:0007669"/>
    <property type="project" value="TreeGrafter"/>
</dbReference>
<proteinExistence type="inferred from homology"/>
<feature type="compositionally biased region" description="Polar residues" evidence="3">
    <location>
        <begin position="500"/>
        <end position="512"/>
    </location>
</feature>
<evidence type="ECO:0000256" key="2">
    <source>
        <dbReference type="ARBA" id="ARBA00014454"/>
    </source>
</evidence>
<comment type="similarity">
    <text evidence="1">Belongs to the CWC26 family.</text>
</comment>
<keyword evidence="4" id="KW-1185">Reference proteome</keyword>
<feature type="compositionally biased region" description="Basic and acidic residues" evidence="3">
    <location>
        <begin position="293"/>
        <end position="355"/>
    </location>
</feature>
<dbReference type="KEGG" id="csol:105364397"/>
<feature type="compositionally biased region" description="Basic and acidic residues" evidence="3">
    <location>
        <begin position="426"/>
        <end position="439"/>
    </location>
</feature>
<dbReference type="GeneID" id="105364397"/>
<feature type="compositionally biased region" description="Basic and acidic residues" evidence="3">
    <location>
        <begin position="369"/>
        <end position="397"/>
    </location>
</feature>
<gene>
    <name evidence="5" type="primary">LOC105364397</name>
</gene>
<feature type="compositionally biased region" description="Low complexity" evidence="3">
    <location>
        <begin position="480"/>
        <end position="489"/>
    </location>
</feature>
<evidence type="ECO:0000313" key="5">
    <source>
        <dbReference type="RefSeq" id="XP_011500611.1"/>
    </source>
</evidence>
<feature type="compositionally biased region" description="Low complexity" evidence="3">
    <location>
        <begin position="277"/>
        <end position="288"/>
    </location>
</feature>
<protein>
    <recommendedName>
        <fullName evidence="2">BUD13 homolog</fullName>
    </recommendedName>
</protein>
<sequence length="740" mass="86297">MEDVKINQKEYLKKYLSKKDDGKKKKKRKIKVGVKTVQIIDDDIDLKKLIPVDDDEISIFNTTEDAPQIVGIIDERGPIDFADKQRWKVIADDGTGDIQIKKVEQFKRVMQDNNDYNDITSKKKSLAKKTKTDKNNLKRKSSAKKKKKRSNRSSSSSGAESDCKVNRKSGKKKTKKTSKKRKKNKKHDSSSIDSSSDSDSDSDSSLETDSDISVSRSMKKKKKLSKKKKESNDSDLSPPRRINTDKLSNRKRKNSDSDLSPPRSRKDMKKLLNNEMPSSDSDISPPRSNKTTEILDRRKINDSDHHEYFNKYNEFDVHAEPVRKRSKIENKIDLDQNTDKISKSRYNKNSDKYDSDLSPPRHSKSKYSKNLDKYDSDLNPPRHSESKHNRNLDKYDSDLSPSKNSKSKNGRRSDKYDSDLSPPRNTESKNDRRPDKYDSDLSPQRSSRHDKHIDKYNSNHSQQRNSNSQYTYLQRNEANYSSQRKYSSKYSKDSSKRDSNLSPQRNYSNQRPKVSRWDEEKKPSSKEKHKKENRKIKKTLDGTSAGLQNLKSLKEEEEAQKKREAEMMKNMGREVSGYGQTTIVRDKRTGRKRDLGKEAADRREKQKTQDEINEKYSKWGKGLKQMADKNDKLKSDLHEMNKPLARYADDEDLDRELRARDRDDDPMLAYIKEKEIKEGKRAPEKPKYEGSYMPNRFGIKPGYRWDGVDRSNGYEKKWFEARNTKKAIEEEAYKWSTADM</sequence>
<dbReference type="PANTHER" id="PTHR31809">
    <property type="entry name" value="BUD13 HOMOLOG"/>
    <property type="match status" value="1"/>
</dbReference>
<feature type="compositionally biased region" description="Acidic residues" evidence="3">
    <location>
        <begin position="196"/>
        <end position="210"/>
    </location>
</feature>
<feature type="compositionally biased region" description="Low complexity" evidence="3">
    <location>
        <begin position="458"/>
        <end position="469"/>
    </location>
</feature>
<accession>A0AAJ7DY26</accession>
<dbReference type="GO" id="GO:0070274">
    <property type="term" value="C:RES complex"/>
    <property type="evidence" value="ECO:0007669"/>
    <property type="project" value="TreeGrafter"/>
</dbReference>
<feature type="compositionally biased region" description="Basic and acidic residues" evidence="3">
    <location>
        <begin position="673"/>
        <end position="688"/>
    </location>
</feature>
<dbReference type="Proteomes" id="UP000695007">
    <property type="component" value="Unplaced"/>
</dbReference>
<evidence type="ECO:0000256" key="1">
    <source>
        <dbReference type="ARBA" id="ARBA00011069"/>
    </source>
</evidence>
<feature type="compositionally biased region" description="Basic residues" evidence="3">
    <location>
        <begin position="217"/>
        <end position="229"/>
    </location>
</feature>
<organism evidence="4 5">
    <name type="scientific">Ceratosolen solmsi marchali</name>
    <dbReference type="NCBI Taxonomy" id="326594"/>
    <lineage>
        <taxon>Eukaryota</taxon>
        <taxon>Metazoa</taxon>
        <taxon>Ecdysozoa</taxon>
        <taxon>Arthropoda</taxon>
        <taxon>Hexapoda</taxon>
        <taxon>Insecta</taxon>
        <taxon>Pterygota</taxon>
        <taxon>Neoptera</taxon>
        <taxon>Endopterygota</taxon>
        <taxon>Hymenoptera</taxon>
        <taxon>Apocrita</taxon>
        <taxon>Proctotrupomorpha</taxon>
        <taxon>Chalcidoidea</taxon>
        <taxon>Agaonidae</taxon>
        <taxon>Agaoninae</taxon>
        <taxon>Ceratosolen</taxon>
    </lineage>
</organism>
<feature type="compositionally biased region" description="Basic residues" evidence="3">
    <location>
        <begin position="166"/>
        <end position="186"/>
    </location>
</feature>
<feature type="compositionally biased region" description="Polar residues" evidence="3">
    <location>
        <begin position="541"/>
        <end position="551"/>
    </location>
</feature>
<dbReference type="RefSeq" id="XP_011500611.1">
    <property type="nucleotide sequence ID" value="XM_011502309.1"/>
</dbReference>
<evidence type="ECO:0000313" key="4">
    <source>
        <dbReference type="Proteomes" id="UP000695007"/>
    </source>
</evidence>
<dbReference type="Pfam" id="PF09736">
    <property type="entry name" value="Bud13"/>
    <property type="match status" value="1"/>
</dbReference>
<dbReference type="PANTHER" id="PTHR31809:SF0">
    <property type="entry name" value="BUD13 HOMOLOG"/>
    <property type="match status" value="1"/>
</dbReference>
<name>A0AAJ7DY26_9HYME</name>
<dbReference type="GO" id="GO:0005684">
    <property type="term" value="C:U2-type spliceosomal complex"/>
    <property type="evidence" value="ECO:0007669"/>
    <property type="project" value="TreeGrafter"/>
</dbReference>
<feature type="region of interest" description="Disordered" evidence="3">
    <location>
        <begin position="673"/>
        <end position="693"/>
    </location>
</feature>
<feature type="region of interest" description="Disordered" evidence="3">
    <location>
        <begin position="106"/>
        <end position="616"/>
    </location>
</feature>
<feature type="compositionally biased region" description="Basic residues" evidence="3">
    <location>
        <begin position="137"/>
        <end position="151"/>
    </location>
</feature>
<dbReference type="GO" id="GO:0000398">
    <property type="term" value="P:mRNA splicing, via spliceosome"/>
    <property type="evidence" value="ECO:0007669"/>
    <property type="project" value="TreeGrafter"/>
</dbReference>
<feature type="compositionally biased region" description="Basic and acidic residues" evidence="3">
    <location>
        <begin position="515"/>
        <end position="526"/>
    </location>
</feature>
<feature type="compositionally biased region" description="Polar residues" evidence="3">
    <location>
        <begin position="470"/>
        <end position="479"/>
    </location>
</feature>
<dbReference type="InterPro" id="IPR018609">
    <property type="entry name" value="Bud13"/>
</dbReference>
<dbReference type="AlphaFoldDB" id="A0AAJ7DY26"/>
<reference evidence="5" key="1">
    <citation type="submission" date="2025-08" db="UniProtKB">
        <authorList>
            <consortium name="RefSeq"/>
        </authorList>
    </citation>
    <scope>IDENTIFICATION</scope>
</reference>